<feature type="compositionally biased region" description="Polar residues" evidence="1">
    <location>
        <begin position="9"/>
        <end position="28"/>
    </location>
</feature>
<evidence type="ECO:0000256" key="1">
    <source>
        <dbReference type="SAM" id="MobiDB-lite"/>
    </source>
</evidence>
<dbReference type="InterPro" id="IPR053181">
    <property type="entry name" value="EcdB-like_regulator"/>
</dbReference>
<evidence type="ECO:0000259" key="2">
    <source>
        <dbReference type="Pfam" id="PF07143"/>
    </source>
</evidence>
<keyword evidence="4" id="KW-1185">Reference proteome</keyword>
<reference evidence="3" key="1">
    <citation type="submission" date="2022-10" db="EMBL/GenBank/DDBJ databases">
        <title>Culturing micro-colonial fungi from biological soil crusts in the Mojave desert and describing Neophaeococcomyces mojavensis, and introducing the new genera and species Taxawa tesnikishii.</title>
        <authorList>
            <person name="Kurbessoian T."/>
            <person name="Stajich J.E."/>
        </authorList>
    </citation>
    <scope>NUCLEOTIDE SEQUENCE</scope>
    <source>
        <strain evidence="3">TK_35</strain>
    </source>
</reference>
<feature type="region of interest" description="Disordered" evidence="1">
    <location>
        <begin position="1"/>
        <end position="32"/>
    </location>
</feature>
<gene>
    <name evidence="3" type="primary">ZCF27_1</name>
    <name evidence="3" type="ORF">H2204_000376</name>
</gene>
<organism evidence="3 4">
    <name type="scientific">Knufia peltigerae</name>
    <dbReference type="NCBI Taxonomy" id="1002370"/>
    <lineage>
        <taxon>Eukaryota</taxon>
        <taxon>Fungi</taxon>
        <taxon>Dikarya</taxon>
        <taxon>Ascomycota</taxon>
        <taxon>Pezizomycotina</taxon>
        <taxon>Eurotiomycetes</taxon>
        <taxon>Chaetothyriomycetidae</taxon>
        <taxon>Chaetothyriales</taxon>
        <taxon>Trichomeriaceae</taxon>
        <taxon>Knufia</taxon>
    </lineage>
</organism>
<dbReference type="InterPro" id="IPR010791">
    <property type="entry name" value="AttH_dom"/>
</dbReference>
<dbReference type="Pfam" id="PF07143">
    <property type="entry name" value="CrtC"/>
    <property type="match status" value="1"/>
</dbReference>
<dbReference type="CDD" id="cd12148">
    <property type="entry name" value="fungal_TF_MHR"/>
    <property type="match status" value="1"/>
</dbReference>
<dbReference type="PANTHER" id="PTHR47785:SF5">
    <property type="entry name" value="ZN(II)2CYS6 TRANSCRIPTION FACTOR (EUROFUNG)"/>
    <property type="match status" value="1"/>
</dbReference>
<dbReference type="Gene3D" id="2.40.370.10">
    <property type="entry name" value="AttH-like domain"/>
    <property type="match status" value="2"/>
</dbReference>
<sequence>MRSECESPNFATSPASASLDPRSQSSSGRGIREEDVRDLVERFLTNVHIKNPILEPDNLREVAKSVAGDGFSWDARTCLVLLACACAAISQPFVRRPITARAVSDSILDTADYTTAEAYYNAARKRVGLLTNTKLATECHFLTGVYEMYSMRPLRASISFNRACVAFQTLTWMRSEYYIDTGRLEKSQTSRLYWSCLKSEHEIMVELRFPASGLTTLNYTQAFPLPPGLTSTSETASSWHVSDDLRANYVKPGDGEPQFQKMWYYYLADIAVPTLLLRQAWGFPRPNVSNPLIGTSYNNRGPNYDLTESMKAGYNNYVDAGINSFWWASYLTCENGHSYFTISGHMPYTAQAMATFLSFLDVNTGYYYGINNATAGTMINNTFHATAGNVEMYNTTEDMWSGFQVTSTQPGAAFNLSLNADGPNLFHGASGTFTFGDGLTNEWAAPTMGVSGFVTAEDGSQSAIISEKSLSWFDRQWGYGAARNGYYWFDIFLDNGVIMALWKTNPEPGTNRTTTFVTVLYPDAHHEIHIADQNIHAAGPWVSKTTNYTWYSSFQLNIPTLSSTIDVAVLHQAGEMAIPGHPTEPTTLYEGYAEFNGTFKGEMVTGFGLSEQLQQINIA</sequence>
<feature type="domain" description="AttH" evidence="2">
    <location>
        <begin position="380"/>
        <end position="478"/>
    </location>
</feature>
<protein>
    <submittedName>
        <fullName evidence="3">Zcf27p</fullName>
    </submittedName>
</protein>
<accession>A0AA38YEI7</accession>
<proteinExistence type="predicted"/>
<dbReference type="PANTHER" id="PTHR47785">
    <property type="entry name" value="ZN(II)2CYS6 TRANSCRIPTION FACTOR (EUROFUNG)-RELATED-RELATED"/>
    <property type="match status" value="1"/>
</dbReference>
<dbReference type="InterPro" id="IPR023374">
    <property type="entry name" value="AttH-like_dom_sf"/>
</dbReference>
<dbReference type="AlphaFoldDB" id="A0AA38YEI7"/>
<comment type="caution">
    <text evidence="3">The sequence shown here is derived from an EMBL/GenBank/DDBJ whole genome shotgun (WGS) entry which is preliminary data.</text>
</comment>
<dbReference type="EMBL" id="JAPDRN010000002">
    <property type="protein sequence ID" value="KAJ9646684.1"/>
    <property type="molecule type" value="Genomic_DNA"/>
</dbReference>
<evidence type="ECO:0000313" key="3">
    <source>
        <dbReference type="EMBL" id="KAJ9646684.1"/>
    </source>
</evidence>
<name>A0AA38YEI7_9EURO</name>
<evidence type="ECO:0000313" key="4">
    <source>
        <dbReference type="Proteomes" id="UP001172681"/>
    </source>
</evidence>
<dbReference type="SUPFAM" id="SSF159245">
    <property type="entry name" value="AttH-like"/>
    <property type="match status" value="1"/>
</dbReference>
<dbReference type="Proteomes" id="UP001172681">
    <property type="component" value="Unassembled WGS sequence"/>
</dbReference>